<dbReference type="SUPFAM" id="SSF88659">
    <property type="entry name" value="Sigma3 and sigma4 domains of RNA polymerase sigma factors"/>
    <property type="match status" value="1"/>
</dbReference>
<evidence type="ECO:0008006" key="9">
    <source>
        <dbReference type="Google" id="ProtNLM"/>
    </source>
</evidence>
<evidence type="ECO:0000256" key="1">
    <source>
        <dbReference type="ARBA" id="ARBA00010641"/>
    </source>
</evidence>
<evidence type="ECO:0000259" key="6">
    <source>
        <dbReference type="Pfam" id="PF08281"/>
    </source>
</evidence>
<dbReference type="InterPro" id="IPR013324">
    <property type="entry name" value="RNA_pol_sigma_r3/r4-like"/>
</dbReference>
<keyword evidence="8" id="KW-1185">Reference proteome</keyword>
<dbReference type="NCBIfam" id="TIGR02937">
    <property type="entry name" value="sigma70-ECF"/>
    <property type="match status" value="1"/>
</dbReference>
<dbReference type="InterPro" id="IPR014284">
    <property type="entry name" value="RNA_pol_sigma-70_dom"/>
</dbReference>
<keyword evidence="4" id="KW-0804">Transcription</keyword>
<keyword evidence="2" id="KW-0805">Transcription regulation</keyword>
<comment type="similarity">
    <text evidence="1">Belongs to the sigma-70 factor family. ECF subfamily.</text>
</comment>
<feature type="domain" description="RNA polymerase sigma factor 70 region 4 type 2" evidence="6">
    <location>
        <begin position="122"/>
        <end position="174"/>
    </location>
</feature>
<name>A0ABM8UKQ8_9BACT</name>
<keyword evidence="3" id="KW-0731">Sigma factor</keyword>
<dbReference type="Gene3D" id="1.10.1740.10">
    <property type="match status" value="1"/>
</dbReference>
<dbReference type="PANTHER" id="PTHR43133">
    <property type="entry name" value="RNA POLYMERASE ECF-TYPE SIGMA FACTO"/>
    <property type="match status" value="1"/>
</dbReference>
<dbReference type="Pfam" id="PF08281">
    <property type="entry name" value="Sigma70_r4_2"/>
    <property type="match status" value="1"/>
</dbReference>
<evidence type="ECO:0000256" key="4">
    <source>
        <dbReference type="ARBA" id="ARBA00023163"/>
    </source>
</evidence>
<evidence type="ECO:0000256" key="2">
    <source>
        <dbReference type="ARBA" id="ARBA00023015"/>
    </source>
</evidence>
<evidence type="ECO:0000256" key="3">
    <source>
        <dbReference type="ARBA" id="ARBA00023082"/>
    </source>
</evidence>
<gene>
    <name evidence="7" type="ORF">DYBT9623_00726</name>
</gene>
<feature type="domain" description="RNA polymerase sigma-70 region 2" evidence="5">
    <location>
        <begin position="26"/>
        <end position="86"/>
    </location>
</feature>
<dbReference type="SUPFAM" id="SSF88946">
    <property type="entry name" value="Sigma2 domain of RNA polymerase sigma factors"/>
    <property type="match status" value="1"/>
</dbReference>
<proteinExistence type="inferred from homology"/>
<dbReference type="Proteomes" id="UP000679725">
    <property type="component" value="Unassembled WGS sequence"/>
</dbReference>
<evidence type="ECO:0000259" key="5">
    <source>
        <dbReference type="Pfam" id="PF04542"/>
    </source>
</evidence>
<reference evidence="7 8" key="1">
    <citation type="submission" date="2021-04" db="EMBL/GenBank/DDBJ databases">
        <authorList>
            <person name="Rodrigo-Torres L."/>
            <person name="Arahal R. D."/>
            <person name="Lucena T."/>
        </authorList>
    </citation>
    <scope>NUCLEOTIDE SEQUENCE [LARGE SCALE GENOMIC DNA]</scope>
    <source>
        <strain evidence="7 8">CECT 9623</strain>
    </source>
</reference>
<dbReference type="InterPro" id="IPR013325">
    <property type="entry name" value="RNA_pol_sigma_r2"/>
</dbReference>
<sequence>MSYTDLADEMLVDLMKSDDADAFKIIYQRYWRQLYGFVYQQLGYKEDSEEVVHDLMLSLWQNRKHSQIQHLRIYLFIGARNLTNKLIKSHINLRKYREYQLLHQVFEFKDSEDIFKANDLTNAIEKVLKKMPEKTATIFRMSKIDEIPVKKIALKMDLTDKAVEYHITKSLKMLRQHLQGFHSDN</sequence>
<evidence type="ECO:0000313" key="8">
    <source>
        <dbReference type="Proteomes" id="UP000679725"/>
    </source>
</evidence>
<organism evidence="7 8">
    <name type="scientific">Dyadobacter linearis</name>
    <dbReference type="NCBI Taxonomy" id="2823330"/>
    <lineage>
        <taxon>Bacteria</taxon>
        <taxon>Pseudomonadati</taxon>
        <taxon>Bacteroidota</taxon>
        <taxon>Cytophagia</taxon>
        <taxon>Cytophagales</taxon>
        <taxon>Spirosomataceae</taxon>
        <taxon>Dyadobacter</taxon>
    </lineage>
</organism>
<dbReference type="InterPro" id="IPR039425">
    <property type="entry name" value="RNA_pol_sigma-70-like"/>
</dbReference>
<accession>A0ABM8UKQ8</accession>
<dbReference type="Gene3D" id="1.10.10.10">
    <property type="entry name" value="Winged helix-like DNA-binding domain superfamily/Winged helix DNA-binding domain"/>
    <property type="match status" value="1"/>
</dbReference>
<protein>
    <recommendedName>
        <fullName evidence="9">RNA polymerase sigma-70 factor, ECF subfamily</fullName>
    </recommendedName>
</protein>
<dbReference type="InterPro" id="IPR036388">
    <property type="entry name" value="WH-like_DNA-bd_sf"/>
</dbReference>
<comment type="caution">
    <text evidence="7">The sequence shown here is derived from an EMBL/GenBank/DDBJ whole genome shotgun (WGS) entry which is preliminary data.</text>
</comment>
<dbReference type="InterPro" id="IPR013249">
    <property type="entry name" value="RNA_pol_sigma70_r4_t2"/>
</dbReference>
<dbReference type="RefSeq" id="WP_215232120.1">
    <property type="nucleotide sequence ID" value="NZ_CAJRAU010000001.1"/>
</dbReference>
<dbReference type="InterPro" id="IPR007627">
    <property type="entry name" value="RNA_pol_sigma70_r2"/>
</dbReference>
<dbReference type="Pfam" id="PF04542">
    <property type="entry name" value="Sigma70_r2"/>
    <property type="match status" value="1"/>
</dbReference>
<evidence type="ECO:0000313" key="7">
    <source>
        <dbReference type="EMBL" id="CAG5067998.1"/>
    </source>
</evidence>
<dbReference type="PANTHER" id="PTHR43133:SF46">
    <property type="entry name" value="RNA POLYMERASE SIGMA-70 FACTOR ECF SUBFAMILY"/>
    <property type="match status" value="1"/>
</dbReference>
<dbReference type="EMBL" id="CAJRAU010000001">
    <property type="protein sequence ID" value="CAG5067998.1"/>
    <property type="molecule type" value="Genomic_DNA"/>
</dbReference>